<comment type="caution">
    <text evidence="4">The sequence shown here is derived from an EMBL/GenBank/DDBJ whole genome shotgun (WGS) entry which is preliminary data.</text>
</comment>
<organism evidence="4 6">
    <name type="scientific">Didymodactylos carnosus</name>
    <dbReference type="NCBI Taxonomy" id="1234261"/>
    <lineage>
        <taxon>Eukaryota</taxon>
        <taxon>Metazoa</taxon>
        <taxon>Spiralia</taxon>
        <taxon>Gnathifera</taxon>
        <taxon>Rotifera</taxon>
        <taxon>Eurotatoria</taxon>
        <taxon>Bdelloidea</taxon>
        <taxon>Philodinida</taxon>
        <taxon>Philodinidae</taxon>
        <taxon>Didymodactylos</taxon>
    </lineage>
</organism>
<feature type="coiled-coil region" evidence="2">
    <location>
        <begin position="439"/>
        <end position="466"/>
    </location>
</feature>
<dbReference type="Proteomes" id="UP000663829">
    <property type="component" value="Unassembled WGS sequence"/>
</dbReference>
<dbReference type="GO" id="GO:0005524">
    <property type="term" value="F:ATP binding"/>
    <property type="evidence" value="ECO:0007669"/>
    <property type="project" value="InterPro"/>
</dbReference>
<protein>
    <recommendedName>
        <fullName evidence="7">AAA+ ATPase domain-containing protein</fullName>
    </recommendedName>
</protein>
<dbReference type="Gene3D" id="3.40.50.300">
    <property type="entry name" value="P-loop containing nucleotide triphosphate hydrolases"/>
    <property type="match status" value="1"/>
</dbReference>
<dbReference type="OrthoDB" id="19623at2759"/>
<dbReference type="InterPro" id="IPR027417">
    <property type="entry name" value="P-loop_NTPase"/>
</dbReference>
<dbReference type="InterPro" id="IPR001270">
    <property type="entry name" value="ClpA/B"/>
</dbReference>
<evidence type="ECO:0000256" key="2">
    <source>
        <dbReference type="SAM" id="Coils"/>
    </source>
</evidence>
<dbReference type="EMBL" id="CAJNOQ010005372">
    <property type="protein sequence ID" value="CAF1096468.1"/>
    <property type="molecule type" value="Genomic_DNA"/>
</dbReference>
<dbReference type="GO" id="GO:0016887">
    <property type="term" value="F:ATP hydrolysis activity"/>
    <property type="evidence" value="ECO:0007669"/>
    <property type="project" value="InterPro"/>
</dbReference>
<dbReference type="PANTHER" id="PTHR10760">
    <property type="entry name" value="TORSIN"/>
    <property type="match status" value="1"/>
</dbReference>
<feature type="coiled-coil region" evidence="2">
    <location>
        <begin position="313"/>
        <end position="382"/>
    </location>
</feature>
<dbReference type="AlphaFoldDB" id="A0A814NTM8"/>
<dbReference type="Gene3D" id="1.10.287.1490">
    <property type="match status" value="1"/>
</dbReference>
<dbReference type="PRINTS" id="PR00300">
    <property type="entry name" value="CLPPROTEASEA"/>
</dbReference>
<dbReference type="Pfam" id="PF09789">
    <property type="entry name" value="CC149"/>
    <property type="match status" value="1"/>
</dbReference>
<reference evidence="4" key="1">
    <citation type="submission" date="2021-02" db="EMBL/GenBank/DDBJ databases">
        <authorList>
            <person name="Nowell W R."/>
        </authorList>
    </citation>
    <scope>NUCLEOTIDE SEQUENCE</scope>
</reference>
<evidence type="ECO:0000256" key="1">
    <source>
        <dbReference type="ARBA" id="ARBA00006235"/>
    </source>
</evidence>
<feature type="coiled-coil region" evidence="2">
    <location>
        <begin position="503"/>
        <end position="551"/>
    </location>
</feature>
<dbReference type="GO" id="GO:0005737">
    <property type="term" value="C:cytoplasm"/>
    <property type="evidence" value="ECO:0007669"/>
    <property type="project" value="UniProtKB-ARBA"/>
</dbReference>
<feature type="region of interest" description="Disordered" evidence="3">
    <location>
        <begin position="481"/>
        <end position="503"/>
    </location>
</feature>
<dbReference type="Pfam" id="PF06309">
    <property type="entry name" value="Torsin"/>
    <property type="match status" value="1"/>
</dbReference>
<proteinExistence type="inferred from homology"/>
<evidence type="ECO:0000313" key="5">
    <source>
        <dbReference type="EMBL" id="CAF3861751.1"/>
    </source>
</evidence>
<evidence type="ECO:0000256" key="3">
    <source>
        <dbReference type="SAM" id="MobiDB-lite"/>
    </source>
</evidence>
<dbReference type="InterPro" id="IPR019179">
    <property type="entry name" value="CC149"/>
</dbReference>
<dbReference type="GO" id="GO:0012505">
    <property type="term" value="C:endomembrane system"/>
    <property type="evidence" value="ECO:0007669"/>
    <property type="project" value="UniProtKB-ARBA"/>
</dbReference>
<keyword evidence="2" id="KW-0175">Coiled coil</keyword>
<accession>A0A814NTM8</accession>
<evidence type="ECO:0000313" key="4">
    <source>
        <dbReference type="EMBL" id="CAF1096468.1"/>
    </source>
</evidence>
<name>A0A814NTM8_9BILA</name>
<dbReference type="EMBL" id="CAJOBC010005372">
    <property type="protein sequence ID" value="CAF3861751.1"/>
    <property type="molecule type" value="Genomic_DNA"/>
</dbReference>
<gene>
    <name evidence="4" type="ORF">GPM918_LOCUS18530</name>
    <name evidence="5" type="ORF">SRO942_LOCUS18527</name>
</gene>
<evidence type="ECO:0000313" key="6">
    <source>
        <dbReference type="Proteomes" id="UP000663829"/>
    </source>
</evidence>
<sequence>MVEFSSIFNAFCIFFECCSKQWVPNNITVLESRMQYELIGQPMVYDLVLRSINSHILTKHPSKALVLSFHGSTGTGKNFVTKHIVESLYQQGYQSQYVRFYVSSRDFMHNNSEHIITYKERLKDDIETATSNCPQSIFIFDEVDKMPIQLLDTIIYYIDFHMPSYTKPIDFRKTIFIFLSNTGGTSMIRLAQQYYASGIKREKYNVTEFQKALSNAAFNEEGGLWHASLIEKHLVTFFVPFLPLEREHIRMCIQRQLDIIIQQEKEVILSPVEKNVVIDNVIDLIEFAPPDTALYSVSGCKKVQQKLYYVLEIKRITSTIMSLKQQIDLLNNEVHVLKKKLDSKTKAFSIIMNDLDALKHERNQFKSLVDHLQEKCGQLKNQLTIQHDPLAYHSSAMGYEHANDVRVFEKLSLISSILVQLFLLFQKKNVRDMTRLSTIQLMKNALKTVQDEKEVLQTKFDEITRELVDVRGDLNIFRQKRHRSRTSVNGNDEDSTTTTTNENQDLLKHLEQSSERINVLENDLKLILCQKEELEIERDSFKTKYMKLNQELNKMLHGDEKRVVDIESVISENRYLKENIKELIQAKNQAVTNATKYKNLLQTNRSAYNRLGKVQSSGSILTHKQ</sequence>
<evidence type="ECO:0008006" key="7">
    <source>
        <dbReference type="Google" id="ProtNLM"/>
    </source>
</evidence>
<comment type="similarity">
    <text evidence="1">Belongs to the ClpA/ClpB family. Torsin subfamily.</text>
</comment>
<dbReference type="PANTHER" id="PTHR10760:SF2">
    <property type="entry name" value="LD13476P-RELATED"/>
    <property type="match status" value="1"/>
</dbReference>
<keyword evidence="6" id="KW-1185">Reference proteome</keyword>
<dbReference type="InterPro" id="IPR010448">
    <property type="entry name" value="Torsin"/>
</dbReference>
<dbReference type="SUPFAM" id="SSF52540">
    <property type="entry name" value="P-loop containing nucleoside triphosphate hydrolases"/>
    <property type="match status" value="1"/>
</dbReference>
<feature type="non-terminal residue" evidence="4">
    <location>
        <position position="1"/>
    </location>
</feature>
<dbReference type="Proteomes" id="UP000681722">
    <property type="component" value="Unassembled WGS sequence"/>
</dbReference>